<proteinExistence type="inferred from homology"/>
<dbReference type="Proteomes" id="UP000594001">
    <property type="component" value="Chromosome"/>
</dbReference>
<accession>A0A7L9RV94</accession>
<dbReference type="KEGG" id="pbal:CPBP_01147"/>
<dbReference type="Pfam" id="PF01189">
    <property type="entry name" value="Methyltr_RsmB-F"/>
    <property type="match status" value="1"/>
</dbReference>
<evidence type="ECO:0000256" key="5">
    <source>
        <dbReference type="PROSITE-ProRule" id="PRU01023"/>
    </source>
</evidence>
<evidence type="ECO:0000256" key="4">
    <source>
        <dbReference type="ARBA" id="ARBA00022884"/>
    </source>
</evidence>
<name>A0A7L9RV94_9PROT</name>
<gene>
    <name evidence="7" type="primary">rsmB</name>
    <name evidence="7" type="ORF">CPBP_01147</name>
</gene>
<dbReference type="InterPro" id="IPR001678">
    <property type="entry name" value="MeTrfase_RsmB-F_NOP2_dom"/>
</dbReference>
<evidence type="ECO:0000259" key="6">
    <source>
        <dbReference type="PROSITE" id="PS51686"/>
    </source>
</evidence>
<dbReference type="SUPFAM" id="SSF53335">
    <property type="entry name" value="S-adenosyl-L-methionine-dependent methyltransferases"/>
    <property type="match status" value="1"/>
</dbReference>
<dbReference type="PRINTS" id="PR02008">
    <property type="entry name" value="RCMTFAMILY"/>
</dbReference>
<feature type="binding site" evidence="5">
    <location>
        <position position="330"/>
    </location>
    <ligand>
        <name>S-adenosyl-L-methionine</name>
        <dbReference type="ChEBI" id="CHEBI:59789"/>
    </ligand>
</feature>
<sequence>MQQSAHLQSVVDVINEWKITRHKPFDHILNQYFRDRRFIGSKDRQQISWLCYEVFRHKLILEWWAEWGMKKPCIEAEEPYAIKVLAIYLSLVRKKSPGEIHELFTGEKYGVRQLERIERQMIETIWKQPTYGKDPLHHDLMPEHIRLNTPKWIYDIILEGDAEGKAMLSSLNYPATVDLRVNTLKADRDSILMTFNSIGVDALPTPHSSWGIRIQKRFNLNTLDAYKTGLVEIQDEGSQILCQVTNAKPNTTVVDYCAGAGGKSLAMAMMMNNKGKLILCDTASWRLEKSNERLRKAGVFNVQQKIVLETPEGDEAVLALTEKADTVLIDAPCSGTGTWRRNPDARFRLSQKELDELIEIQAKILNEASFLVKQGGCLVYATCSIVSSENQHQVNRFLESHPDFKLETIEFNGVIHEMLNIRPHTYRTDGFFVARLRRISAV</sequence>
<dbReference type="GO" id="GO:0003723">
    <property type="term" value="F:RNA binding"/>
    <property type="evidence" value="ECO:0007669"/>
    <property type="project" value="UniProtKB-UniRule"/>
</dbReference>
<dbReference type="Gene3D" id="3.30.70.1170">
    <property type="entry name" value="Sun protein, domain 3"/>
    <property type="match status" value="1"/>
</dbReference>
<keyword evidence="3 5" id="KW-0949">S-adenosyl-L-methionine</keyword>
<dbReference type="PROSITE" id="PS51686">
    <property type="entry name" value="SAM_MT_RSMB_NOP"/>
    <property type="match status" value="1"/>
</dbReference>
<comment type="caution">
    <text evidence="5">Lacks conserved residue(s) required for the propagation of feature annotation.</text>
</comment>
<keyword evidence="8" id="KW-1185">Reference proteome</keyword>
<keyword evidence="1 5" id="KW-0489">Methyltransferase</keyword>
<evidence type="ECO:0000256" key="1">
    <source>
        <dbReference type="ARBA" id="ARBA00022603"/>
    </source>
</evidence>
<dbReference type="PANTHER" id="PTHR22807:SF53">
    <property type="entry name" value="RIBOSOMAL RNA SMALL SUBUNIT METHYLTRANSFERASE B-RELATED"/>
    <property type="match status" value="1"/>
</dbReference>
<dbReference type="Pfam" id="PF22458">
    <property type="entry name" value="RsmF-B_ferredox"/>
    <property type="match status" value="1"/>
</dbReference>
<dbReference type="EC" id="2.1.1.176" evidence="7"/>
<reference evidence="7 8" key="1">
    <citation type="submission" date="2020-06" db="EMBL/GenBank/DDBJ databases">
        <title>The endosymbiont of the kinetoplastid Bodo saltans is a Paracaedibacter-like alpha-proteobacterium possessing a putative toxin-antitoxin system.</title>
        <authorList>
            <person name="Midha S."/>
            <person name="Rigden D.J."/>
            <person name="Siozios S."/>
            <person name="Hurst G.D.D."/>
            <person name="Jackson A.P."/>
        </authorList>
    </citation>
    <scope>NUCLEOTIDE SEQUENCE [LARGE SCALE GENOMIC DNA]</scope>
    <source>
        <strain evidence="7">Lake Konstanz</strain>
    </source>
</reference>
<feature type="binding site" evidence="5">
    <location>
        <position position="281"/>
    </location>
    <ligand>
        <name>S-adenosyl-L-methionine</name>
        <dbReference type="ChEBI" id="CHEBI:59789"/>
    </ligand>
</feature>
<keyword evidence="2 5" id="KW-0808">Transferase</keyword>
<organism evidence="7 8">
    <name type="scientific">Candidatus Bodocaedibacter vickermanii</name>
    <dbReference type="NCBI Taxonomy" id="2741701"/>
    <lineage>
        <taxon>Bacteria</taxon>
        <taxon>Pseudomonadati</taxon>
        <taxon>Pseudomonadota</taxon>
        <taxon>Alphaproteobacteria</taxon>
        <taxon>Holosporales</taxon>
        <taxon>Candidatus Paracaedibacteraceae</taxon>
        <taxon>Candidatus Bodocaedibacter</taxon>
    </lineage>
</organism>
<evidence type="ECO:0000256" key="3">
    <source>
        <dbReference type="ARBA" id="ARBA00022691"/>
    </source>
</evidence>
<evidence type="ECO:0000313" key="8">
    <source>
        <dbReference type="Proteomes" id="UP000594001"/>
    </source>
</evidence>
<feature type="active site" description="Nucleophile" evidence="5">
    <location>
        <position position="383"/>
    </location>
</feature>
<dbReference type="InterPro" id="IPR023267">
    <property type="entry name" value="RCMT"/>
</dbReference>
<dbReference type="GO" id="GO:0001510">
    <property type="term" value="P:RNA methylation"/>
    <property type="evidence" value="ECO:0007669"/>
    <property type="project" value="InterPro"/>
</dbReference>
<dbReference type="InterPro" id="IPR054728">
    <property type="entry name" value="RsmB-like_ferredoxin"/>
</dbReference>
<comment type="similarity">
    <text evidence="5">Belongs to the class I-like SAM-binding methyltransferase superfamily. RsmB/NOP family.</text>
</comment>
<evidence type="ECO:0000256" key="2">
    <source>
        <dbReference type="ARBA" id="ARBA00022679"/>
    </source>
</evidence>
<evidence type="ECO:0000313" key="7">
    <source>
        <dbReference type="EMBL" id="QOL20355.1"/>
    </source>
</evidence>
<protein>
    <submittedName>
        <fullName evidence="7">Ribosomal RNA small subunit methyltransferase B</fullName>
        <ecNumber evidence="7">2.1.1.176</ecNumber>
    </submittedName>
</protein>
<dbReference type="AlphaFoldDB" id="A0A7L9RV94"/>
<dbReference type="InterPro" id="IPR029063">
    <property type="entry name" value="SAM-dependent_MTases_sf"/>
</dbReference>
<dbReference type="RefSeq" id="WP_350331905.1">
    <property type="nucleotide sequence ID" value="NZ_CP054719.1"/>
</dbReference>
<dbReference type="EMBL" id="CP054719">
    <property type="protein sequence ID" value="QOL20355.1"/>
    <property type="molecule type" value="Genomic_DNA"/>
</dbReference>
<dbReference type="PANTHER" id="PTHR22807">
    <property type="entry name" value="NOP2 YEAST -RELATED NOL1/NOP2/FMU SUN DOMAIN-CONTAINING"/>
    <property type="match status" value="1"/>
</dbReference>
<dbReference type="Gene3D" id="3.40.50.150">
    <property type="entry name" value="Vaccinia Virus protein VP39"/>
    <property type="match status" value="1"/>
</dbReference>
<keyword evidence="4 5" id="KW-0694">RNA-binding</keyword>
<feature type="domain" description="SAM-dependent MTase RsmB/NOP-type" evidence="6">
    <location>
        <begin position="167"/>
        <end position="439"/>
    </location>
</feature>
<dbReference type="GO" id="GO:0008173">
    <property type="term" value="F:RNA methyltransferase activity"/>
    <property type="evidence" value="ECO:0007669"/>
    <property type="project" value="InterPro"/>
</dbReference>
<dbReference type="InterPro" id="IPR049560">
    <property type="entry name" value="MeTrfase_RsmB-F_NOP2_cat"/>
</dbReference>